<dbReference type="InterPro" id="IPR003599">
    <property type="entry name" value="Ig_sub"/>
</dbReference>
<evidence type="ECO:0000313" key="15">
    <source>
        <dbReference type="EnsemblMetazoa" id="XP_024082570.1"/>
    </source>
</evidence>
<name>A0A8I6SIN2_CIMLE</name>
<keyword evidence="6 11" id="KW-1133">Transmembrane helix</keyword>
<dbReference type="CDD" id="cd00063">
    <property type="entry name" value="FN3"/>
    <property type="match status" value="6"/>
</dbReference>
<evidence type="ECO:0000256" key="5">
    <source>
        <dbReference type="ARBA" id="ARBA00022889"/>
    </source>
</evidence>
<evidence type="ECO:0000256" key="6">
    <source>
        <dbReference type="ARBA" id="ARBA00022989"/>
    </source>
</evidence>
<dbReference type="FunFam" id="2.60.40.10:FF:000410">
    <property type="entry name" value="Down syndrome cell adhesion molecule, isoform H"/>
    <property type="match status" value="1"/>
</dbReference>
<keyword evidence="8" id="KW-1015">Disulfide bond</keyword>
<feature type="domain" description="Ig-like" evidence="13">
    <location>
        <begin position="805"/>
        <end position="897"/>
    </location>
</feature>
<feature type="compositionally biased region" description="Acidic residues" evidence="10">
    <location>
        <begin position="1831"/>
        <end position="1843"/>
    </location>
</feature>
<dbReference type="InterPro" id="IPR056754">
    <property type="entry name" value="DSCAM/DSCAML_C"/>
</dbReference>
<dbReference type="SMART" id="SM00409">
    <property type="entry name" value="IG"/>
    <property type="match status" value="10"/>
</dbReference>
<dbReference type="GO" id="GO:0042802">
    <property type="term" value="F:identical protein binding"/>
    <property type="evidence" value="ECO:0007669"/>
    <property type="project" value="UniProtKB-ARBA"/>
</dbReference>
<keyword evidence="9" id="KW-0393">Immunoglobulin domain</keyword>
<feature type="domain" description="Fibronectin type-III" evidence="14">
    <location>
        <begin position="1111"/>
        <end position="1207"/>
    </location>
</feature>
<dbReference type="Pfam" id="PF07679">
    <property type="entry name" value="I-set"/>
    <property type="match status" value="6"/>
</dbReference>
<dbReference type="PROSITE" id="PS50853">
    <property type="entry name" value="FN3"/>
    <property type="match status" value="6"/>
</dbReference>
<dbReference type="GeneID" id="106663839"/>
<dbReference type="PANTHER" id="PTHR10075">
    <property type="entry name" value="BASIGIN RELATED"/>
    <property type="match status" value="1"/>
</dbReference>
<dbReference type="RefSeq" id="XP_024082570.1">
    <property type="nucleotide sequence ID" value="XM_024226802.1"/>
</dbReference>
<protein>
    <recommendedName>
        <fullName evidence="17">Down syndrome cell adhesion molecule-like protein Dscam2</fullName>
    </recommendedName>
</protein>
<sequence>MWLPSALLFGLFAFGWCDDTTVGPMFIKEPPNRVDFSNTTGTVIECSARGNPTPDIIWIRSDGTAVGDVPGLRQVLGNGNLVFPPFRAEDYRQEVHAQVYICLAKNSVGSIHSRDVNVRAVVDQLYDTRVIDEYVLRGNAAVLKCLIPSFVADFVQVLDWRTDDGTSLVSPVSRDSKGYDGKYLVLPSGELHIKDVGPEDGHKSYQCRTKHRLTGETRLSATKGRLVITDPIGSKSPTVGGGDDLTGISITKKKGLSFSLFCIAQGHPLPKWTWYKFVEGTSRKQAVVMSDRIKQVSGTLIIREAKVEDSGKYLCVVNNSVGGESVETVLTVTAPLVAGVEPSVQTVDFGRPALLTCNYEGNPVKTISWLKDGKILQGHNGPVLKIESVRKEDKGMYQCFVRNEQESAQSSAELKLGSRFEPPLITEGFASKTLEAGPSVYFKCVGKGNPIPEISWYLDGKKLTSADRIQVGQHITSNTNVVSYLNITSVHTNDGGLYKCVASSIVGTVEHAERLNVYGLPFVRPMEKKAIVAGETLIVTCPVAGFPIEQIQWERDGRVLPINRKQKVFANGTLIIENVERLSDQATYTCVAKNSQGYSSRGTLEVQVMVQPFIVPFDFEEMNYAGETVQINCFVAKGDLPLKINWNFHGEDLSSRKGMSTSRMGKRTKFLTIESLTAAHSGNYTCTAENDAGMVSYTAKLLVSVPPRWIIEPTDKAFAQGSDAKVECKADGFPKPSVTWKRASGDSPGDYKDLKPNNPDVKVDDGTLYIHNIQKTNEGYYLCEAVNGIGSGLSAVIMISVQAPPQFETKMKNQTARIDESTVLQCEAKGEKPIGILWNMNNKRLDPKSDIRYTIREEILPHGVVSDLSIRTTGREDSALFTCVATNSFGSDDTSINLIVQEIPEAPHALKVLDKSGRTVQLAWAAPYDGNSPITRYVIEYKVSKGTWDADVVRVDVPGQQTTSGVFSLNPATTYHMRVVAENEVGTSEHSEPVTIITAEEAPSGSPTNIKVEAVDQVTLKVTWSPPERDSWNGEIQGYYVGYKLSDSDKPYLFETVEFSKEEGKQHHLMISNLKTYTQYSVVVQAFNKLGAGPMSEETKQYTAEGIPDEPPHEVTCTTLTSQTIRISWVSPAPETANGIIKGYKVIYGPSDTWYDEKSKDSKITASSETIIHGLKKYTNYSMQVLAFTSGGDGVKSTPIHCQTEQDVPDSPTAVKALAMSDESILISWKPPSQPNGIISQYTVYFKEDPDSGNAVPKSQKMPAFQMTYEASGLNKDGKYEFWVTASTNIGEGQPSKSVILSPSVKVPARIASFDGKFTATYKEDVKLPCLAVGKPTPDIKWKVKGISFETNDRMQQLPEGSLLIKSVTRADAGEYSCTVENNFGQDSVTHHLIILAPPHMPQVTLQSTTTNSITMKIKPNAADTEPIHGYTVKYKPEFGDWETMQLLPTIHKFTLENLWCGSRYMVSVTAYNSIGTGDESDILNTRTKGSKPIIPEASRFIEVSTNSITLHLSTWSDGGCPMLYFVVEHKKKMSTEWNQVSNNVKPGGNFVVLDLDPASWYNLRVTAHNNAGFAVAEYEFATLTITGGTVSPPKRGVQDVHHYFPWIPKWIDLNVVVPAGATIIVIFVGIIVICVALARRSRGPPSTRLRDDIVYNQSMVGGNTIDKRCPDLHDELGYIPPPNRKLPPVPGSNYNTCERIKRGTGIRRAGLCSGHSTWDPRRHMYEELASHTPCRGRLPRCPGSDETMYHRAGMDDDICPYATFHLLGFREEMDPSKAMQFQTFPHQNGHCGTLGPGGVGTNVHHRSGSQSMPRNGRYSRVGPNSTFSPEYDDPANCTEDDPYGSQYTPYGAPYDHYSSRNSLGRRSVGSARNLTLAGSPEPPPPPPRNHDANSSANDSKESNEMSEAECDRDMANRNYQVSTRNNSKDGMTTEEMRKLIERNTNEGGPQQFQNGGLTAYDTVAV</sequence>
<feature type="domain" description="Fibronectin type-III" evidence="14">
    <location>
        <begin position="1495"/>
        <end position="1590"/>
    </location>
</feature>
<evidence type="ECO:0000256" key="12">
    <source>
        <dbReference type="SAM" id="SignalP"/>
    </source>
</evidence>
<feature type="domain" description="Ig-like" evidence="13">
    <location>
        <begin position="1303"/>
        <end position="1390"/>
    </location>
</feature>
<dbReference type="PANTHER" id="PTHR10075:SF53">
    <property type="entry name" value="DOWN SYNDROME CELL ADHESION MOLECULE 1, ISOFORM BQ"/>
    <property type="match status" value="1"/>
</dbReference>
<feature type="domain" description="Fibronectin type-III" evidence="14">
    <location>
        <begin position="1211"/>
        <end position="1308"/>
    </location>
</feature>
<accession>A0A8I6SIN2</accession>
<dbReference type="SMART" id="SM00060">
    <property type="entry name" value="FN3"/>
    <property type="match status" value="6"/>
</dbReference>
<feature type="domain" description="Ig-like" evidence="13">
    <location>
        <begin position="707"/>
        <end position="800"/>
    </location>
</feature>
<dbReference type="Pfam" id="PF12355">
    <property type="entry name" value="Dscam_C"/>
    <property type="match status" value="1"/>
</dbReference>
<dbReference type="CTD" id="35652"/>
<dbReference type="InterPro" id="IPR013098">
    <property type="entry name" value="Ig_I-set"/>
</dbReference>
<dbReference type="FunFam" id="2.60.40.10:FF:000093">
    <property type="entry name" value="Down syndrome cell adhesion molecule, isoform B"/>
    <property type="match status" value="1"/>
</dbReference>
<feature type="domain" description="Ig-like" evidence="13">
    <location>
        <begin position="521"/>
        <end position="605"/>
    </location>
</feature>
<evidence type="ECO:0000256" key="1">
    <source>
        <dbReference type="ARBA" id="ARBA00004167"/>
    </source>
</evidence>
<proteinExistence type="predicted"/>
<feature type="domain" description="Ig-like" evidence="13">
    <location>
        <begin position="237"/>
        <end position="331"/>
    </location>
</feature>
<dbReference type="SUPFAM" id="SSF48726">
    <property type="entry name" value="Immunoglobulin"/>
    <property type="match status" value="9"/>
</dbReference>
<dbReference type="GO" id="GO:0007411">
    <property type="term" value="P:axon guidance"/>
    <property type="evidence" value="ECO:0007669"/>
    <property type="project" value="TreeGrafter"/>
</dbReference>
<feature type="domain" description="Fibronectin type-III" evidence="14">
    <location>
        <begin position="906"/>
        <end position="1001"/>
    </location>
</feature>
<feature type="transmembrane region" description="Helical" evidence="11">
    <location>
        <begin position="1616"/>
        <end position="1639"/>
    </location>
</feature>
<dbReference type="OrthoDB" id="5982258at2759"/>
<dbReference type="FunFam" id="2.60.40.10:FF:000017">
    <property type="entry name" value="Down syndrome cell adhesion molecule b"/>
    <property type="match status" value="1"/>
</dbReference>
<dbReference type="GO" id="GO:0070593">
    <property type="term" value="P:dendrite self-avoidance"/>
    <property type="evidence" value="ECO:0007669"/>
    <property type="project" value="TreeGrafter"/>
</dbReference>
<evidence type="ECO:0000256" key="4">
    <source>
        <dbReference type="ARBA" id="ARBA00022737"/>
    </source>
</evidence>
<dbReference type="Pfam" id="PF00041">
    <property type="entry name" value="fn3"/>
    <property type="match status" value="5"/>
</dbReference>
<dbReference type="GO" id="GO:0005886">
    <property type="term" value="C:plasma membrane"/>
    <property type="evidence" value="ECO:0007669"/>
    <property type="project" value="TreeGrafter"/>
</dbReference>
<dbReference type="FunFam" id="2.60.40.10:FF:000308">
    <property type="entry name" value="Down syndrome cell adhesion molecule, isoform D"/>
    <property type="match status" value="1"/>
</dbReference>
<evidence type="ECO:0000256" key="10">
    <source>
        <dbReference type="SAM" id="MobiDB-lite"/>
    </source>
</evidence>
<keyword evidence="5" id="KW-0130">Cell adhesion</keyword>
<dbReference type="GO" id="GO:0098632">
    <property type="term" value="F:cell-cell adhesion mediator activity"/>
    <property type="evidence" value="ECO:0007669"/>
    <property type="project" value="TreeGrafter"/>
</dbReference>
<dbReference type="InterPro" id="IPR013783">
    <property type="entry name" value="Ig-like_fold"/>
</dbReference>
<keyword evidence="3 12" id="KW-0732">Signal</keyword>
<dbReference type="SUPFAM" id="SSF49265">
    <property type="entry name" value="Fibronectin type III"/>
    <property type="match status" value="3"/>
</dbReference>
<dbReference type="FunFam" id="2.60.40.10:FF:000311">
    <property type="entry name" value="Down syndrome cell adhesion molecule, isoform D"/>
    <property type="match status" value="1"/>
</dbReference>
<organism evidence="15 16">
    <name type="scientific">Cimex lectularius</name>
    <name type="common">Bed bug</name>
    <name type="synonym">Acanthia lectularia</name>
    <dbReference type="NCBI Taxonomy" id="79782"/>
    <lineage>
        <taxon>Eukaryota</taxon>
        <taxon>Metazoa</taxon>
        <taxon>Ecdysozoa</taxon>
        <taxon>Arthropoda</taxon>
        <taxon>Hexapoda</taxon>
        <taxon>Insecta</taxon>
        <taxon>Pterygota</taxon>
        <taxon>Neoptera</taxon>
        <taxon>Paraneoptera</taxon>
        <taxon>Hemiptera</taxon>
        <taxon>Heteroptera</taxon>
        <taxon>Panheteroptera</taxon>
        <taxon>Cimicomorpha</taxon>
        <taxon>Cimicidae</taxon>
        <taxon>Cimex</taxon>
    </lineage>
</organism>
<feature type="region of interest" description="Disordered" evidence="10">
    <location>
        <begin position="1789"/>
        <end position="1966"/>
    </location>
</feature>
<keyword evidence="2 11" id="KW-0812">Transmembrane</keyword>
<evidence type="ECO:0000259" key="14">
    <source>
        <dbReference type="PROSITE" id="PS50853"/>
    </source>
</evidence>
<feature type="domain" description="Ig-like" evidence="13">
    <location>
        <begin position="335"/>
        <end position="415"/>
    </location>
</feature>
<dbReference type="FunFam" id="2.60.40.10:FF:000394">
    <property type="entry name" value="Down syndrome cell adhesion molecule, isoform J"/>
    <property type="match status" value="1"/>
</dbReference>
<evidence type="ECO:0000313" key="16">
    <source>
        <dbReference type="Proteomes" id="UP000494040"/>
    </source>
</evidence>
<dbReference type="GO" id="GO:0007156">
    <property type="term" value="P:homophilic cell adhesion via plasma membrane adhesion molecules"/>
    <property type="evidence" value="ECO:0007669"/>
    <property type="project" value="TreeGrafter"/>
</dbReference>
<feature type="signal peptide" evidence="12">
    <location>
        <begin position="1"/>
        <end position="17"/>
    </location>
</feature>
<evidence type="ECO:0000259" key="13">
    <source>
        <dbReference type="PROSITE" id="PS50835"/>
    </source>
</evidence>
<evidence type="ECO:0000256" key="8">
    <source>
        <dbReference type="ARBA" id="ARBA00023157"/>
    </source>
</evidence>
<dbReference type="InterPro" id="IPR007110">
    <property type="entry name" value="Ig-like_dom"/>
</dbReference>
<dbReference type="FunFam" id="2.60.40.10:FF:000333">
    <property type="entry name" value="Down syndrome cell adhesion molecule"/>
    <property type="match status" value="1"/>
</dbReference>
<dbReference type="FunFam" id="2.60.40.10:FF:000324">
    <property type="entry name" value="Down syndrome cell adhesion molecule, isoform D"/>
    <property type="match status" value="1"/>
</dbReference>
<keyword evidence="7 11" id="KW-0472">Membrane</keyword>
<feature type="domain" description="Ig-like" evidence="13">
    <location>
        <begin position="612"/>
        <end position="702"/>
    </location>
</feature>
<evidence type="ECO:0000256" key="3">
    <source>
        <dbReference type="ARBA" id="ARBA00022729"/>
    </source>
</evidence>
<feature type="compositionally biased region" description="Polar residues" evidence="10">
    <location>
        <begin position="1946"/>
        <end position="1957"/>
    </location>
</feature>
<reference evidence="15" key="1">
    <citation type="submission" date="2022-01" db="UniProtKB">
        <authorList>
            <consortium name="EnsemblMetazoa"/>
        </authorList>
    </citation>
    <scope>IDENTIFICATION</scope>
</reference>
<feature type="compositionally biased region" description="Basic and acidic residues" evidence="10">
    <location>
        <begin position="1935"/>
        <end position="1945"/>
    </location>
</feature>
<feature type="domain" description="Ig-like" evidence="13">
    <location>
        <begin position="123"/>
        <end position="220"/>
    </location>
</feature>
<dbReference type="CDD" id="cd20958">
    <property type="entry name" value="IgI_5_Dscam"/>
    <property type="match status" value="1"/>
</dbReference>
<dbReference type="GO" id="GO:0030424">
    <property type="term" value="C:axon"/>
    <property type="evidence" value="ECO:0007669"/>
    <property type="project" value="TreeGrafter"/>
</dbReference>
<dbReference type="InterPro" id="IPR036179">
    <property type="entry name" value="Ig-like_dom_sf"/>
</dbReference>
<dbReference type="Pfam" id="PF13927">
    <property type="entry name" value="Ig_3"/>
    <property type="match status" value="2"/>
</dbReference>
<dbReference type="Gene3D" id="2.60.40.10">
    <property type="entry name" value="Immunoglobulins"/>
    <property type="match status" value="16"/>
</dbReference>
<feature type="chain" id="PRO_5035245810" description="Down syndrome cell adhesion molecule-like protein Dscam2" evidence="12">
    <location>
        <begin position="18"/>
        <end position="1966"/>
    </location>
</feature>
<keyword evidence="16" id="KW-1185">Reference proteome</keyword>
<dbReference type="FunFam" id="2.60.40.10:FF:000310">
    <property type="entry name" value="Down syndrome cell adhesion molecule, isoform D"/>
    <property type="match status" value="1"/>
</dbReference>
<dbReference type="SMART" id="SM00408">
    <property type="entry name" value="IGc2"/>
    <property type="match status" value="10"/>
</dbReference>
<feature type="compositionally biased region" description="Polar residues" evidence="10">
    <location>
        <begin position="1918"/>
        <end position="1931"/>
    </location>
</feature>
<feature type="compositionally biased region" description="Basic and acidic residues" evidence="10">
    <location>
        <begin position="1899"/>
        <end position="1916"/>
    </location>
</feature>
<dbReference type="FunFam" id="2.60.40.10:FF:000719">
    <property type="entry name" value="nephrin isoform X1"/>
    <property type="match status" value="1"/>
</dbReference>
<dbReference type="InterPro" id="IPR036116">
    <property type="entry name" value="FN3_sf"/>
</dbReference>
<dbReference type="FunFam" id="2.60.40.10:FF:000498">
    <property type="entry name" value="Down syndrome cell adhesion molecule, isoform J"/>
    <property type="match status" value="1"/>
</dbReference>
<feature type="domain" description="Fibronectin type-III" evidence="14">
    <location>
        <begin position="1398"/>
        <end position="1491"/>
    </location>
</feature>
<keyword evidence="4" id="KW-0677">Repeat</keyword>
<dbReference type="PROSITE" id="PS50835">
    <property type="entry name" value="IG_LIKE"/>
    <property type="match status" value="10"/>
</dbReference>
<evidence type="ECO:0000256" key="7">
    <source>
        <dbReference type="ARBA" id="ARBA00023136"/>
    </source>
</evidence>
<dbReference type="EnsemblMetazoa" id="XM_024226802.1">
    <property type="protein sequence ID" value="XP_024082570.1"/>
    <property type="gene ID" value="LOC106663839"/>
</dbReference>
<dbReference type="Proteomes" id="UP000494040">
    <property type="component" value="Unassembled WGS sequence"/>
</dbReference>
<dbReference type="InterPro" id="IPR003961">
    <property type="entry name" value="FN3_dom"/>
</dbReference>
<dbReference type="Pfam" id="PF25059">
    <property type="entry name" value="FN3_DSCAM-DSCAML_C"/>
    <property type="match status" value="1"/>
</dbReference>
<comment type="subcellular location">
    <subcellularLocation>
        <location evidence="1">Membrane</location>
        <topology evidence="1">Single-pass membrane protein</topology>
    </subcellularLocation>
</comment>
<evidence type="ECO:0000256" key="2">
    <source>
        <dbReference type="ARBA" id="ARBA00022692"/>
    </source>
</evidence>
<dbReference type="FunFam" id="2.60.40.10:FF:000230">
    <property type="entry name" value="Down syndrome cell adhesion molecule, isoform D"/>
    <property type="match status" value="1"/>
</dbReference>
<dbReference type="InterPro" id="IPR021012">
    <property type="entry name" value="Dscam1_C"/>
</dbReference>
<evidence type="ECO:0000256" key="9">
    <source>
        <dbReference type="ARBA" id="ARBA00023319"/>
    </source>
</evidence>
<evidence type="ECO:0008006" key="17">
    <source>
        <dbReference type="Google" id="ProtNLM"/>
    </source>
</evidence>
<dbReference type="InterPro" id="IPR003598">
    <property type="entry name" value="Ig_sub2"/>
</dbReference>
<feature type="domain" description="Fibronectin type-III" evidence="14">
    <location>
        <begin position="1006"/>
        <end position="1106"/>
    </location>
</feature>
<feature type="domain" description="Ig-like" evidence="13">
    <location>
        <begin position="422"/>
        <end position="516"/>
    </location>
</feature>
<evidence type="ECO:0000256" key="11">
    <source>
        <dbReference type="SAM" id="Phobius"/>
    </source>
</evidence>
<feature type="domain" description="Ig-like" evidence="13">
    <location>
        <begin position="24"/>
        <end position="117"/>
    </location>
</feature>